<proteinExistence type="predicted"/>
<evidence type="ECO:0000313" key="1">
    <source>
        <dbReference type="EMBL" id="MBF9221448.1"/>
    </source>
</evidence>
<keyword evidence="2" id="KW-1185">Reference proteome</keyword>
<name>A0ABS0I397_9BACT</name>
<dbReference type="Proteomes" id="UP000618931">
    <property type="component" value="Unassembled WGS sequence"/>
</dbReference>
<dbReference type="EMBL" id="JADQDM010000004">
    <property type="protein sequence ID" value="MBF9221448.1"/>
    <property type="molecule type" value="Genomic_DNA"/>
</dbReference>
<protein>
    <recommendedName>
        <fullName evidence="3">T9SS type A sorting domain-containing protein</fullName>
    </recommendedName>
</protein>
<evidence type="ECO:0000313" key="2">
    <source>
        <dbReference type="Proteomes" id="UP000618931"/>
    </source>
</evidence>
<comment type="caution">
    <text evidence="1">The sequence shown here is derived from an EMBL/GenBank/DDBJ whole genome shotgun (WGS) entry which is preliminary data.</text>
</comment>
<accession>A0ABS0I397</accession>
<organism evidence="1 2">
    <name type="scientific">Hymenobacter ruricola</name>
    <dbReference type="NCBI Taxonomy" id="2791023"/>
    <lineage>
        <taxon>Bacteria</taxon>
        <taxon>Pseudomonadati</taxon>
        <taxon>Bacteroidota</taxon>
        <taxon>Cytophagia</taxon>
        <taxon>Cytophagales</taxon>
        <taxon>Hymenobacteraceae</taxon>
        <taxon>Hymenobacter</taxon>
    </lineage>
</organism>
<evidence type="ECO:0008006" key="3">
    <source>
        <dbReference type="Google" id="ProtNLM"/>
    </source>
</evidence>
<sequence length="569" mass="61000">MKNFTPPFFFRSGVLLMDGGARILLQEARLVLNGATITAACNDMWGGVVHGPENDGFWANAVGTLPPRLMHSLQAATVTNDPTSSFTTNLLHLDHLEFLHNYQGLALDFSDVAASNSNYVTNCRFDSDPALMKAPYQSGGGQYWYSQEHVRVQGDVEALRFRGNQLRHAAVGILVAKAAPVNTTKARSAMKVSACSFSDFYLAGVASDGDQIPYLGTRLTVDTSQFVFHGLARVPATNQMGQLALDNPAVLFPDATIGISSLRLATTARGNTFTQPDASPYLTFGYDLYRHQQLGIFSQALAQAQDNAFHALGVGIRLDVPAGMAADVEKNVFTECEKGLDLSSGSGSGTVYATCNTFDRGVPLGTRPGRSHGIFNENASTIVLANPDPNGTQILKNKFDDRGATTTGYYALFNNSGTTLSYNTYDDYWSSTVSPLSSSGVTIPFRSINNKINYPNNNTDCVVLNTPYGLPRGAATGASPQKSSPYIGQNVPNPARGMTSIGYSVPPGTRQAVLVVYRAVDGQILATQALPLTATQYDLSLQGYAAGLYFYRLLADGVATAPLRLAIEN</sequence>
<reference evidence="1 2" key="1">
    <citation type="submission" date="2020-11" db="EMBL/GenBank/DDBJ databases">
        <authorList>
            <person name="Kim M.K."/>
        </authorList>
    </citation>
    <scope>NUCLEOTIDE SEQUENCE [LARGE SCALE GENOMIC DNA]</scope>
    <source>
        <strain evidence="1 2">BT662</strain>
    </source>
</reference>
<gene>
    <name evidence="1" type="ORF">I2H31_10060</name>
</gene>
<dbReference type="RefSeq" id="WP_196292913.1">
    <property type="nucleotide sequence ID" value="NZ_JADQDM010000004.1"/>
</dbReference>